<dbReference type="PROSITE" id="PS00211">
    <property type="entry name" value="ABC_TRANSPORTER_1"/>
    <property type="match status" value="1"/>
</dbReference>
<dbReference type="InterPro" id="IPR003593">
    <property type="entry name" value="AAA+_ATPase"/>
</dbReference>
<evidence type="ECO:0000256" key="6">
    <source>
        <dbReference type="ARBA" id="ARBA00022741"/>
    </source>
</evidence>
<evidence type="ECO:0000259" key="10">
    <source>
        <dbReference type="PROSITE" id="PS50893"/>
    </source>
</evidence>
<dbReference type="InterPro" id="IPR003439">
    <property type="entry name" value="ABC_transporter-like_ATP-bd"/>
</dbReference>
<dbReference type="AlphaFoldDB" id="A0A2P4XKI7"/>
<dbReference type="GO" id="GO:0005524">
    <property type="term" value="F:ATP binding"/>
    <property type="evidence" value="ECO:0007669"/>
    <property type="project" value="UniProtKB-KW"/>
</dbReference>
<evidence type="ECO:0000256" key="1">
    <source>
        <dbReference type="ARBA" id="ARBA00004141"/>
    </source>
</evidence>
<evidence type="ECO:0000256" key="2">
    <source>
        <dbReference type="ARBA" id="ARBA00007577"/>
    </source>
</evidence>
<keyword evidence="6" id="KW-0547">Nucleotide-binding</keyword>
<dbReference type="EMBL" id="NCKW01009785">
    <property type="protein sequence ID" value="POM66019.1"/>
    <property type="molecule type" value="Genomic_DNA"/>
</dbReference>
<dbReference type="GO" id="GO:0016887">
    <property type="term" value="F:ATP hydrolysis activity"/>
    <property type="evidence" value="ECO:0007669"/>
    <property type="project" value="InterPro"/>
</dbReference>
<keyword evidence="5" id="KW-0677">Repeat</keyword>
<sequence>MAIIMSSQTVGASVAYIADSDSAFEAGSVILSLRDRRLSIDSFQEDGLRPPTVVGKIEFKDVLFRYPTRPEVTVLKNYNLIIEAGETVAFCGPSGGGKSTCIALLERFYDPICGQVLLDDVDLRLLNVRWLRDQIGLVSQEPTLFIGTIAENIAYGLDEMPSMEDIEAVAKMANAYDFITQFPNGFETQVGMKGEQLSGGQKQRIAIARAMLKNPSILLLDEATSALDLESEKIVQQALDKVVSMHRRTTIIIAHRLSTVRKADKICVVRDGKIAEQDLTELKS</sequence>
<dbReference type="PROSITE" id="PS50893">
    <property type="entry name" value="ABC_TRANSPORTER_2"/>
    <property type="match status" value="1"/>
</dbReference>
<dbReference type="GO" id="GO:0005743">
    <property type="term" value="C:mitochondrial inner membrane"/>
    <property type="evidence" value="ECO:0007669"/>
    <property type="project" value="TreeGrafter"/>
</dbReference>
<dbReference type="GO" id="GO:0015421">
    <property type="term" value="F:ABC-type oligopeptide transporter activity"/>
    <property type="evidence" value="ECO:0007669"/>
    <property type="project" value="TreeGrafter"/>
</dbReference>
<dbReference type="Gene3D" id="1.20.1560.10">
    <property type="entry name" value="ABC transporter type 1, transmembrane domain"/>
    <property type="match status" value="1"/>
</dbReference>
<keyword evidence="12" id="KW-1185">Reference proteome</keyword>
<keyword evidence="9" id="KW-0472">Membrane</keyword>
<dbReference type="PANTHER" id="PTHR43394:SF11">
    <property type="entry name" value="ATP-BINDING CASSETTE TRANSPORTER"/>
    <property type="match status" value="1"/>
</dbReference>
<proteinExistence type="inferred from homology"/>
<evidence type="ECO:0000256" key="9">
    <source>
        <dbReference type="ARBA" id="ARBA00023136"/>
    </source>
</evidence>
<protein>
    <submittedName>
        <fullName evidence="11">ATP-binding cassette (ABC) Superfamily</fullName>
    </submittedName>
</protein>
<dbReference type="InterPro" id="IPR017871">
    <property type="entry name" value="ABC_transporter-like_CS"/>
</dbReference>
<reference evidence="11 12" key="1">
    <citation type="journal article" date="2017" name="Genome Biol. Evol.">
        <title>Phytophthora megakarya and P. palmivora, closely related causal agents of cacao black pod rot, underwent increases in genome sizes and gene numbers by different mechanisms.</title>
        <authorList>
            <person name="Ali S.S."/>
            <person name="Shao J."/>
            <person name="Lary D.J."/>
            <person name="Kronmiller B."/>
            <person name="Shen D."/>
            <person name="Strem M.D."/>
            <person name="Amoako-Attah I."/>
            <person name="Akrofi A.Y."/>
            <person name="Begoude B.A."/>
            <person name="Ten Hoopen G.M."/>
            <person name="Coulibaly K."/>
            <person name="Kebe B.I."/>
            <person name="Melnick R.L."/>
            <person name="Guiltinan M.J."/>
            <person name="Tyler B.M."/>
            <person name="Meinhardt L.W."/>
            <person name="Bailey B.A."/>
        </authorList>
    </citation>
    <scope>NUCLEOTIDE SEQUENCE [LARGE SCALE GENOMIC DNA]</scope>
    <source>
        <strain evidence="12">sbr112.9</strain>
    </source>
</reference>
<dbReference type="InterPro" id="IPR039421">
    <property type="entry name" value="Type_1_exporter"/>
</dbReference>
<evidence type="ECO:0000256" key="8">
    <source>
        <dbReference type="ARBA" id="ARBA00022989"/>
    </source>
</evidence>
<dbReference type="Pfam" id="PF00005">
    <property type="entry name" value="ABC_tran"/>
    <property type="match status" value="1"/>
</dbReference>
<accession>A0A2P4XKI7</accession>
<comment type="subcellular location">
    <subcellularLocation>
        <location evidence="1">Membrane</location>
        <topology evidence="1">Multi-pass membrane protein</topology>
    </subcellularLocation>
</comment>
<evidence type="ECO:0000256" key="5">
    <source>
        <dbReference type="ARBA" id="ARBA00022737"/>
    </source>
</evidence>
<gene>
    <name evidence="11" type="ORF">PHPALM_18185</name>
</gene>
<evidence type="ECO:0000256" key="7">
    <source>
        <dbReference type="ARBA" id="ARBA00022840"/>
    </source>
</evidence>
<name>A0A2P4XKI7_9STRA</name>
<keyword evidence="4" id="KW-0812">Transmembrane</keyword>
<evidence type="ECO:0000313" key="12">
    <source>
        <dbReference type="Proteomes" id="UP000237271"/>
    </source>
</evidence>
<dbReference type="Proteomes" id="UP000237271">
    <property type="component" value="Unassembled WGS sequence"/>
</dbReference>
<keyword evidence="3" id="KW-0813">Transport</keyword>
<dbReference type="SMART" id="SM00382">
    <property type="entry name" value="AAA"/>
    <property type="match status" value="1"/>
</dbReference>
<dbReference type="FunFam" id="3.40.50.300:FF:000251">
    <property type="entry name" value="ABC transporter B family member 19"/>
    <property type="match status" value="1"/>
</dbReference>
<dbReference type="InterPro" id="IPR036640">
    <property type="entry name" value="ABC1_TM_sf"/>
</dbReference>
<keyword evidence="7 11" id="KW-0067">ATP-binding</keyword>
<dbReference type="PANTHER" id="PTHR43394">
    <property type="entry name" value="ATP-DEPENDENT PERMEASE MDL1, MITOCHONDRIAL"/>
    <property type="match status" value="1"/>
</dbReference>
<dbReference type="Gene3D" id="3.40.50.300">
    <property type="entry name" value="P-loop containing nucleotide triphosphate hydrolases"/>
    <property type="match status" value="1"/>
</dbReference>
<organism evidence="11 12">
    <name type="scientific">Phytophthora palmivora</name>
    <dbReference type="NCBI Taxonomy" id="4796"/>
    <lineage>
        <taxon>Eukaryota</taxon>
        <taxon>Sar</taxon>
        <taxon>Stramenopiles</taxon>
        <taxon>Oomycota</taxon>
        <taxon>Peronosporomycetes</taxon>
        <taxon>Peronosporales</taxon>
        <taxon>Peronosporaceae</taxon>
        <taxon>Phytophthora</taxon>
    </lineage>
</organism>
<comment type="caution">
    <text evidence="11">The sequence shown here is derived from an EMBL/GenBank/DDBJ whole genome shotgun (WGS) entry which is preliminary data.</text>
</comment>
<comment type="similarity">
    <text evidence="2">Belongs to the ABC transporter superfamily. ABCB family. Multidrug resistance exporter (TC 3.A.1.201) subfamily.</text>
</comment>
<dbReference type="GO" id="GO:0090374">
    <property type="term" value="P:oligopeptide export from mitochondrion"/>
    <property type="evidence" value="ECO:0007669"/>
    <property type="project" value="TreeGrafter"/>
</dbReference>
<dbReference type="CDD" id="cd03249">
    <property type="entry name" value="ABC_MTABC3_MDL1_MDL2"/>
    <property type="match status" value="1"/>
</dbReference>
<evidence type="ECO:0000256" key="4">
    <source>
        <dbReference type="ARBA" id="ARBA00022692"/>
    </source>
</evidence>
<dbReference type="SUPFAM" id="SSF52540">
    <property type="entry name" value="P-loop containing nucleoside triphosphate hydrolases"/>
    <property type="match status" value="1"/>
</dbReference>
<evidence type="ECO:0000313" key="11">
    <source>
        <dbReference type="EMBL" id="POM66019.1"/>
    </source>
</evidence>
<dbReference type="OrthoDB" id="6500128at2759"/>
<keyword evidence="8" id="KW-1133">Transmembrane helix</keyword>
<dbReference type="InterPro" id="IPR027417">
    <property type="entry name" value="P-loop_NTPase"/>
</dbReference>
<feature type="domain" description="ABC transporter" evidence="10">
    <location>
        <begin position="57"/>
        <end position="282"/>
    </location>
</feature>
<evidence type="ECO:0000256" key="3">
    <source>
        <dbReference type="ARBA" id="ARBA00022448"/>
    </source>
</evidence>